<name>A0ABP1RQJ9_9HEXA</name>
<keyword evidence="1" id="KW-0472">Membrane</keyword>
<evidence type="ECO:0000313" key="3">
    <source>
        <dbReference type="Proteomes" id="UP001642540"/>
    </source>
</evidence>
<comment type="caution">
    <text evidence="2">The sequence shown here is derived from an EMBL/GenBank/DDBJ whole genome shotgun (WGS) entry which is preliminary data.</text>
</comment>
<keyword evidence="1" id="KW-1133">Transmembrane helix</keyword>
<feature type="transmembrane region" description="Helical" evidence="1">
    <location>
        <begin position="257"/>
        <end position="280"/>
    </location>
</feature>
<organism evidence="2 3">
    <name type="scientific">Orchesella dallaii</name>
    <dbReference type="NCBI Taxonomy" id="48710"/>
    <lineage>
        <taxon>Eukaryota</taxon>
        <taxon>Metazoa</taxon>
        <taxon>Ecdysozoa</taxon>
        <taxon>Arthropoda</taxon>
        <taxon>Hexapoda</taxon>
        <taxon>Collembola</taxon>
        <taxon>Entomobryomorpha</taxon>
        <taxon>Entomobryoidea</taxon>
        <taxon>Orchesellidae</taxon>
        <taxon>Orchesellinae</taxon>
        <taxon>Orchesella</taxon>
    </lineage>
</organism>
<feature type="transmembrane region" description="Helical" evidence="1">
    <location>
        <begin position="286"/>
        <end position="311"/>
    </location>
</feature>
<evidence type="ECO:0000256" key="1">
    <source>
        <dbReference type="SAM" id="Phobius"/>
    </source>
</evidence>
<sequence length="379" mass="43178">MAFTIGALKVHFILQEIVPLPYFIEPLTLAIYKNPYRLVKTRRICYKLCVGSMFFHLYFSFVWLLWIQIGRPGNLRDLNETFIYLIIFSLCAIATSAYFTLEKYQNHIEYQLTQRFKLIKPLESDYSLKSLIIITFSAIFLAFPVLTSFFPYAMDIDPVQIVCLGLASKINPQLSSDLYFNYSVKIIASFVYCATTCYGAGICLGILLFAIMDLEGMEKLSNRMIGYGNHERFNSCLSRFRIVRIFIGKTNYIMQEFLGILVMMGIFLAVSCGFGTLKMYGILPTVTYFACPFIHLVCYSYNFIHVTLAAVTNRNGQKFVMVWKRKVVKKSEGKDLAGCARIGYAIGPITCVKHCTAFSIADTILSWTVSAAMIQRNNV</sequence>
<keyword evidence="3" id="KW-1185">Reference proteome</keyword>
<proteinExistence type="predicted"/>
<keyword evidence="1" id="KW-0812">Transmembrane</keyword>
<evidence type="ECO:0008006" key="4">
    <source>
        <dbReference type="Google" id="ProtNLM"/>
    </source>
</evidence>
<feature type="transmembrane region" description="Helical" evidence="1">
    <location>
        <begin position="130"/>
        <end position="150"/>
    </location>
</feature>
<feature type="transmembrane region" description="Helical" evidence="1">
    <location>
        <begin position="12"/>
        <end position="32"/>
    </location>
</feature>
<dbReference type="EMBL" id="CAXLJM020000096">
    <property type="protein sequence ID" value="CAL8133029.1"/>
    <property type="molecule type" value="Genomic_DNA"/>
</dbReference>
<feature type="transmembrane region" description="Helical" evidence="1">
    <location>
        <begin position="44"/>
        <end position="69"/>
    </location>
</feature>
<evidence type="ECO:0000313" key="2">
    <source>
        <dbReference type="EMBL" id="CAL8133029.1"/>
    </source>
</evidence>
<feature type="transmembrane region" description="Helical" evidence="1">
    <location>
        <begin position="186"/>
        <end position="211"/>
    </location>
</feature>
<feature type="transmembrane region" description="Helical" evidence="1">
    <location>
        <begin position="81"/>
        <end position="101"/>
    </location>
</feature>
<reference evidence="2 3" key="1">
    <citation type="submission" date="2024-08" db="EMBL/GenBank/DDBJ databases">
        <authorList>
            <person name="Cucini C."/>
            <person name="Frati F."/>
        </authorList>
    </citation>
    <scope>NUCLEOTIDE SEQUENCE [LARGE SCALE GENOMIC DNA]</scope>
</reference>
<protein>
    <recommendedName>
        <fullName evidence="4">Odorant receptor</fullName>
    </recommendedName>
</protein>
<accession>A0ABP1RQJ9</accession>
<gene>
    <name evidence="2" type="ORF">ODALV1_LOCUS24873</name>
</gene>
<dbReference type="Proteomes" id="UP001642540">
    <property type="component" value="Unassembled WGS sequence"/>
</dbReference>